<keyword evidence="2" id="KW-1185">Reference proteome</keyword>
<dbReference type="PANTHER" id="PTHR11799:SF12">
    <property type="entry name" value="PARAOXONASE-RELATED"/>
    <property type="match status" value="1"/>
</dbReference>
<dbReference type="Proteomes" id="UP000613580">
    <property type="component" value="Unassembled WGS sequence"/>
</dbReference>
<organism evidence="1 2">
    <name type="scientific">Mycena chlorophos</name>
    <name type="common">Agaric fungus</name>
    <name type="synonym">Agaricus chlorophos</name>
    <dbReference type="NCBI Taxonomy" id="658473"/>
    <lineage>
        <taxon>Eukaryota</taxon>
        <taxon>Fungi</taxon>
        <taxon>Dikarya</taxon>
        <taxon>Basidiomycota</taxon>
        <taxon>Agaricomycotina</taxon>
        <taxon>Agaricomycetes</taxon>
        <taxon>Agaricomycetidae</taxon>
        <taxon>Agaricales</taxon>
        <taxon>Marasmiineae</taxon>
        <taxon>Mycenaceae</taxon>
        <taxon>Mycena</taxon>
    </lineage>
</organism>
<evidence type="ECO:0000313" key="2">
    <source>
        <dbReference type="Proteomes" id="UP000613580"/>
    </source>
</evidence>
<reference evidence="1" key="1">
    <citation type="submission" date="2020-05" db="EMBL/GenBank/DDBJ databases">
        <title>Mycena genomes resolve the evolution of fungal bioluminescence.</title>
        <authorList>
            <person name="Tsai I.J."/>
        </authorList>
    </citation>
    <scope>NUCLEOTIDE SEQUENCE</scope>
    <source>
        <strain evidence="1">110903Hualien_Pintung</strain>
    </source>
</reference>
<dbReference type="AlphaFoldDB" id="A0A8H6SBQ8"/>
<accession>A0A8H6SBQ8</accession>
<dbReference type="SUPFAM" id="SSF63829">
    <property type="entry name" value="Calcium-dependent phosphotriesterase"/>
    <property type="match status" value="1"/>
</dbReference>
<dbReference type="InterPro" id="IPR011042">
    <property type="entry name" value="6-blade_b-propeller_TolB-like"/>
</dbReference>
<name>A0A8H6SBQ8_MYCCL</name>
<dbReference type="Gene3D" id="2.120.10.30">
    <property type="entry name" value="TolB, C-terminal domain"/>
    <property type="match status" value="1"/>
</dbReference>
<proteinExistence type="predicted"/>
<evidence type="ECO:0000313" key="1">
    <source>
        <dbReference type="EMBL" id="KAF7296600.1"/>
    </source>
</evidence>
<dbReference type="InterPro" id="IPR051288">
    <property type="entry name" value="Serum_paraoxonase/arylesterase"/>
</dbReference>
<dbReference type="PANTHER" id="PTHR11799">
    <property type="entry name" value="PARAOXONASE"/>
    <property type="match status" value="1"/>
</dbReference>
<gene>
    <name evidence="1" type="ORF">HMN09_01067600</name>
</gene>
<dbReference type="EMBL" id="JACAZE010000016">
    <property type="protein sequence ID" value="KAF7296600.1"/>
    <property type="molecule type" value="Genomic_DNA"/>
</dbReference>
<dbReference type="OrthoDB" id="5307922at2759"/>
<protein>
    <submittedName>
        <fullName evidence="1">Serum paraoxonase/arylesterase 2</fullName>
    </submittedName>
</protein>
<sequence length="382" mass="40519">MSRLVQLSILLAILAAGYQFWLQPILTKLGVGRVVSPLNNTKCTTVAALAACEKLVLHPSSGLLFLACSTPESRAHWVPAVNQIDPSGPDASVDYLATYDATTGKVTRLELPLGVHTHGLDVVPSADENVVYVYAVNHRKPADGEKGRGPDSTIEVFSMTVGQTALTHLHTIRHPAVLTPNDVVGSPDGRSVFFTNDHTSKTGWTRALSLLGLESGSVGFCSIVDASWECKIVAPNLHGANGIAATNDTFFVANCVFGGIYVLERQSDNALLQTHTIPTEHALDNLSIDEDGVVYAAGIPAGLTLLAHIADPKNKRSPSSAFAVSKNVGPGSFYGEKFVVEKVFEDDGALASGTTSVVHDVKRGKLYMNGIAAPHLTVCSDR</sequence>
<comment type="caution">
    <text evidence="1">The sequence shown here is derived from an EMBL/GenBank/DDBJ whole genome shotgun (WGS) entry which is preliminary data.</text>
</comment>